<sequence>MTRHIAIVGAGASGTLLAANIARFSQGQVHVTLVEKRADLGRGIAYAPVDPTHLLNTRVRNMSAFADEPDHFLHWLERTAIPATADCFVTRQCYGSYLNHILEPALADGRVTRLQDDCLSVTPSDKGATLALASGGTLIASAAVLATGHLLEASSATGLDSPWTTPLPGDDRARIAFVGTGLTTVDWVASLLQRGHKGPLIALSRRGLLPQPHAASTPLRLSLADIPVGSSLLFLTRWFRNLVRSHTAKGGDWRDVVDGIRPHTQTLWRHLPQPSRRQFLRHLATIWDSHRHRMPPSTAALMARALETGQLTLVRGAFQTARRDEAGIALGYRPRGSQRTADIAVDLALDCRGIRRRPQDTATPCIRDLLHRGLARVDSLDLGLCFDPESRLCDAAGRPHRQIFGIGPVTRAAFWEITAVPDIREQAARLAKTLLAG</sequence>
<dbReference type="InterPro" id="IPR038732">
    <property type="entry name" value="HpyO/CreE_NAD-binding"/>
</dbReference>
<dbReference type="InterPro" id="IPR052189">
    <property type="entry name" value="L-asp_N-monooxygenase_NS-form"/>
</dbReference>
<evidence type="ECO:0000313" key="2">
    <source>
        <dbReference type="EMBL" id="NBN64785.1"/>
    </source>
</evidence>
<dbReference type="EMBL" id="JAABLP010000003">
    <property type="protein sequence ID" value="NBN64785.1"/>
    <property type="molecule type" value="Genomic_DNA"/>
</dbReference>
<dbReference type="PANTHER" id="PTHR40254:SF1">
    <property type="entry name" value="BLR0577 PROTEIN"/>
    <property type="match status" value="1"/>
</dbReference>
<dbReference type="Gene3D" id="3.50.50.60">
    <property type="entry name" value="FAD/NAD(P)-binding domain"/>
    <property type="match status" value="1"/>
</dbReference>
<proteinExistence type="predicted"/>
<feature type="domain" description="FAD-dependent urate hydroxylase HpyO/Asp monooxygenase CreE-like FAD/NAD(P)-binding" evidence="1">
    <location>
        <begin position="6"/>
        <end position="149"/>
    </location>
</feature>
<comment type="caution">
    <text evidence="2">The sequence shown here is derived from an EMBL/GenBank/DDBJ whole genome shotgun (WGS) entry which is preliminary data.</text>
</comment>
<dbReference type="PANTHER" id="PTHR40254">
    <property type="entry name" value="BLR0577 PROTEIN"/>
    <property type="match status" value="1"/>
</dbReference>
<dbReference type="Pfam" id="PF13454">
    <property type="entry name" value="NAD_binding_9"/>
    <property type="match status" value="1"/>
</dbReference>
<dbReference type="Proteomes" id="UP000541347">
    <property type="component" value="Unassembled WGS sequence"/>
</dbReference>
<keyword evidence="3" id="KW-1185">Reference proteome</keyword>
<name>A0ABW9ZPY6_9HYPH</name>
<organism evidence="2 3">
    <name type="scientific">Pannonibacter tanglangensis</name>
    <dbReference type="NCBI Taxonomy" id="2750084"/>
    <lineage>
        <taxon>Bacteria</taxon>
        <taxon>Pseudomonadati</taxon>
        <taxon>Pseudomonadota</taxon>
        <taxon>Alphaproteobacteria</taxon>
        <taxon>Hyphomicrobiales</taxon>
        <taxon>Stappiaceae</taxon>
        <taxon>Pannonibacter</taxon>
    </lineage>
</organism>
<evidence type="ECO:0000259" key="1">
    <source>
        <dbReference type="Pfam" id="PF13454"/>
    </source>
</evidence>
<evidence type="ECO:0000313" key="3">
    <source>
        <dbReference type="Proteomes" id="UP000541347"/>
    </source>
</evidence>
<dbReference type="RefSeq" id="WP_161676730.1">
    <property type="nucleotide sequence ID" value="NZ_JAABLP010000003.1"/>
</dbReference>
<dbReference type="SUPFAM" id="SSF51905">
    <property type="entry name" value="FAD/NAD(P)-binding domain"/>
    <property type="match status" value="1"/>
</dbReference>
<dbReference type="InterPro" id="IPR036188">
    <property type="entry name" value="FAD/NAD-bd_sf"/>
</dbReference>
<gene>
    <name evidence="2" type="ORF">GWI71_13915</name>
</gene>
<protein>
    <submittedName>
        <fullName evidence="2">NAD(P)-binding protein</fullName>
    </submittedName>
</protein>
<accession>A0ABW9ZPY6</accession>
<reference evidence="2 3" key="1">
    <citation type="submission" date="2020-01" db="EMBL/GenBank/DDBJ databases">
        <authorList>
            <person name="Peng S.Y."/>
            <person name="Li J."/>
            <person name="Wang M."/>
            <person name="Wang L."/>
            <person name="Wang C.Q."/>
            <person name="Wang J.R."/>
        </authorList>
    </citation>
    <scope>NUCLEOTIDE SEQUENCE [LARGE SCALE GENOMIC DNA]</scope>
    <source>
        <strain evidence="2 3">XCT-34</strain>
    </source>
</reference>